<dbReference type="InterPro" id="IPR007666">
    <property type="entry name" value="ADP_PFK/GK"/>
</dbReference>
<name>A0AAN8JMK6_PATCE</name>
<dbReference type="GO" id="GO:0006096">
    <property type="term" value="P:glycolytic process"/>
    <property type="evidence" value="ECO:0007669"/>
    <property type="project" value="UniProtKB-KW"/>
</dbReference>
<comment type="caution">
    <text evidence="8">The sequence shown here is derived from an EMBL/GenBank/DDBJ whole genome shotgun (WGS) entry which is preliminary data.</text>
</comment>
<keyword evidence="4" id="KW-0418">Kinase</keyword>
<dbReference type="PROSITE" id="PS51255">
    <property type="entry name" value="ADPK"/>
    <property type="match status" value="1"/>
</dbReference>
<keyword evidence="5" id="KW-0460">Magnesium</keyword>
<evidence type="ECO:0000256" key="1">
    <source>
        <dbReference type="ARBA" id="ARBA00022490"/>
    </source>
</evidence>
<dbReference type="Pfam" id="PF04587">
    <property type="entry name" value="ADP_PFK_GK"/>
    <property type="match status" value="1"/>
</dbReference>
<dbReference type="GO" id="GO:0043843">
    <property type="term" value="F:ADP-specific glucokinase activity"/>
    <property type="evidence" value="ECO:0007669"/>
    <property type="project" value="TreeGrafter"/>
</dbReference>
<dbReference type="EMBL" id="JAZGQO010000007">
    <property type="protein sequence ID" value="KAK6180797.1"/>
    <property type="molecule type" value="Genomic_DNA"/>
</dbReference>
<keyword evidence="7" id="KW-0732">Signal</keyword>
<evidence type="ECO:0000256" key="6">
    <source>
        <dbReference type="ARBA" id="ARBA00023152"/>
    </source>
</evidence>
<feature type="signal peptide" evidence="7">
    <location>
        <begin position="1"/>
        <end position="26"/>
    </location>
</feature>
<evidence type="ECO:0000313" key="9">
    <source>
        <dbReference type="Proteomes" id="UP001347796"/>
    </source>
</evidence>
<evidence type="ECO:0000256" key="2">
    <source>
        <dbReference type="ARBA" id="ARBA00022679"/>
    </source>
</evidence>
<dbReference type="GO" id="GO:0006006">
    <property type="term" value="P:glucose metabolic process"/>
    <property type="evidence" value="ECO:0007669"/>
    <property type="project" value="TreeGrafter"/>
</dbReference>
<feature type="chain" id="PRO_5042885328" description="ADP-dependent glucokinase" evidence="7">
    <location>
        <begin position="27"/>
        <end position="473"/>
    </location>
</feature>
<gene>
    <name evidence="8" type="ORF">SNE40_008783</name>
</gene>
<keyword evidence="3" id="KW-0479">Metal-binding</keyword>
<organism evidence="8 9">
    <name type="scientific">Patella caerulea</name>
    <name type="common">Rayed Mediterranean limpet</name>
    <dbReference type="NCBI Taxonomy" id="87958"/>
    <lineage>
        <taxon>Eukaryota</taxon>
        <taxon>Metazoa</taxon>
        <taxon>Spiralia</taxon>
        <taxon>Lophotrochozoa</taxon>
        <taxon>Mollusca</taxon>
        <taxon>Gastropoda</taxon>
        <taxon>Patellogastropoda</taxon>
        <taxon>Patelloidea</taxon>
        <taxon>Patellidae</taxon>
        <taxon>Patella</taxon>
    </lineage>
</organism>
<evidence type="ECO:0000313" key="8">
    <source>
        <dbReference type="EMBL" id="KAK6180797.1"/>
    </source>
</evidence>
<keyword evidence="6" id="KW-0324">Glycolysis</keyword>
<keyword evidence="2" id="KW-0808">Transferase</keyword>
<protein>
    <recommendedName>
        <fullName evidence="10">ADP-dependent glucokinase</fullName>
    </recommendedName>
</protein>
<dbReference type="GO" id="GO:0046872">
    <property type="term" value="F:metal ion binding"/>
    <property type="evidence" value="ECO:0007669"/>
    <property type="project" value="UniProtKB-KW"/>
</dbReference>
<evidence type="ECO:0000256" key="4">
    <source>
        <dbReference type="ARBA" id="ARBA00022777"/>
    </source>
</evidence>
<dbReference type="SUPFAM" id="SSF53613">
    <property type="entry name" value="Ribokinase-like"/>
    <property type="match status" value="1"/>
</dbReference>
<reference evidence="8 9" key="1">
    <citation type="submission" date="2024-01" db="EMBL/GenBank/DDBJ databases">
        <title>The genome of the rayed Mediterranean limpet Patella caerulea (Linnaeus, 1758).</title>
        <authorList>
            <person name="Anh-Thu Weber A."/>
            <person name="Halstead-Nussloch G."/>
        </authorList>
    </citation>
    <scope>NUCLEOTIDE SEQUENCE [LARGE SCALE GENOMIC DNA]</scope>
    <source>
        <strain evidence="8">AATW-2023a</strain>
        <tissue evidence="8">Whole specimen</tissue>
    </source>
</reference>
<evidence type="ECO:0000256" key="3">
    <source>
        <dbReference type="ARBA" id="ARBA00022723"/>
    </source>
</evidence>
<keyword evidence="9" id="KW-1185">Reference proteome</keyword>
<dbReference type="Gene3D" id="3.40.1190.20">
    <property type="match status" value="1"/>
</dbReference>
<dbReference type="Proteomes" id="UP001347796">
    <property type="component" value="Unassembled WGS sequence"/>
</dbReference>
<keyword evidence="1" id="KW-0963">Cytoplasm</keyword>
<evidence type="ECO:0000256" key="7">
    <source>
        <dbReference type="SAM" id="SignalP"/>
    </source>
</evidence>
<sequence length="473" mass="52344">MSISVKVGSLITLFVVLAAYLYRKQANDNLNDRMGHVLSGLLRAERKVPQPKTRVALGFGSCSDIFVDALSVINGLNLLPPETPEHFDSVNSTEQLAKLAAYFFQHGAAAERYVSNASLFQTILDISDSIQGRRWNLGGNAPVMANRMALEGLDVLLGARLTNNLASSLAPNVKVTGKTTSSEEDVHIILEYKTGEKWGRYVSPRANRLILHSDNSNPYLQSLEDFQQELKTFKPSLVVIGGLQMMDNFPFEEGQRLERLHKLQNLLAQVSPSTKIHFEMASFTDSALLKEIYTTVMTHSDSLGMNEQELPNLVGLLTHGRITLVSESYPRVATVLDQMRLVYNKMRKSHRTGRKLTRLHVHTLAYQAILTTKSSSWKNTMSAAAKASLTAHRHVCGSSYIDVLKSKLIMDDSFARSVSDSTDKINFLENRPVSCWDEDDYQICVAPVLVCTNVLQTAGGGDNISSAGLVLQL</sequence>
<evidence type="ECO:0008006" key="10">
    <source>
        <dbReference type="Google" id="ProtNLM"/>
    </source>
</evidence>
<dbReference type="GO" id="GO:0005783">
    <property type="term" value="C:endoplasmic reticulum"/>
    <property type="evidence" value="ECO:0007669"/>
    <property type="project" value="TreeGrafter"/>
</dbReference>
<proteinExistence type="predicted"/>
<dbReference type="AlphaFoldDB" id="A0AAN8JMK6"/>
<dbReference type="PANTHER" id="PTHR21208">
    <property type="entry name" value="ADP-DEPENDENT GLUCOKINASE"/>
    <property type="match status" value="1"/>
</dbReference>
<dbReference type="InterPro" id="IPR029056">
    <property type="entry name" value="Ribokinase-like"/>
</dbReference>
<accession>A0AAN8JMK6</accession>
<evidence type="ECO:0000256" key="5">
    <source>
        <dbReference type="ARBA" id="ARBA00022842"/>
    </source>
</evidence>
<dbReference type="PANTHER" id="PTHR21208:SF1">
    <property type="entry name" value="ADP-DEPENDENT GLUCOKINASE"/>
    <property type="match status" value="1"/>
</dbReference>